<dbReference type="EMBL" id="LSYV01000009">
    <property type="protein sequence ID" value="KXZ52929.1"/>
    <property type="molecule type" value="Genomic_DNA"/>
</dbReference>
<protein>
    <submittedName>
        <fullName evidence="1">Uncharacterized protein</fullName>
    </submittedName>
</protein>
<dbReference type="OrthoDB" id="560861at2759"/>
<organism evidence="1 2">
    <name type="scientific">Gonium pectorale</name>
    <name type="common">Green alga</name>
    <dbReference type="NCBI Taxonomy" id="33097"/>
    <lineage>
        <taxon>Eukaryota</taxon>
        <taxon>Viridiplantae</taxon>
        <taxon>Chlorophyta</taxon>
        <taxon>core chlorophytes</taxon>
        <taxon>Chlorophyceae</taxon>
        <taxon>CS clade</taxon>
        <taxon>Chlamydomonadales</taxon>
        <taxon>Volvocaceae</taxon>
        <taxon>Gonium</taxon>
    </lineage>
</organism>
<sequence>MGPATEAGWQLGPELLTVGQEKAYAGNQICNDVPYDAASLPYAFVRQQLMFNAIGPMPQLEELTVPFGEHLSQLAGSLRKLSVMIKNPEDGFEIGFEPHDFAQLHGLEELYRAVNEPAVYSHVELLTARDGDSAAAACGALDAANGGDGDGGEDGGGADGSWTQLLPYPKSHALAAHVWQRSGAWRDR</sequence>
<name>A0A150GSS6_GONPE</name>
<dbReference type="Proteomes" id="UP000075714">
    <property type="component" value="Unassembled WGS sequence"/>
</dbReference>
<accession>A0A150GSS6</accession>
<evidence type="ECO:0000313" key="2">
    <source>
        <dbReference type="Proteomes" id="UP000075714"/>
    </source>
</evidence>
<keyword evidence="2" id="KW-1185">Reference proteome</keyword>
<gene>
    <name evidence="1" type="ORF">GPECTOR_8g305</name>
</gene>
<proteinExistence type="predicted"/>
<dbReference type="AlphaFoldDB" id="A0A150GSS6"/>
<comment type="caution">
    <text evidence="1">The sequence shown here is derived from an EMBL/GenBank/DDBJ whole genome shotgun (WGS) entry which is preliminary data.</text>
</comment>
<reference evidence="2" key="1">
    <citation type="journal article" date="2016" name="Nat. Commun.">
        <title>The Gonium pectorale genome demonstrates co-option of cell cycle regulation during the evolution of multicellularity.</title>
        <authorList>
            <person name="Hanschen E.R."/>
            <person name="Marriage T.N."/>
            <person name="Ferris P.J."/>
            <person name="Hamaji T."/>
            <person name="Toyoda A."/>
            <person name="Fujiyama A."/>
            <person name="Neme R."/>
            <person name="Noguchi H."/>
            <person name="Minakuchi Y."/>
            <person name="Suzuki M."/>
            <person name="Kawai-Toyooka H."/>
            <person name="Smith D.R."/>
            <person name="Sparks H."/>
            <person name="Anderson J."/>
            <person name="Bakaric R."/>
            <person name="Luria V."/>
            <person name="Karger A."/>
            <person name="Kirschner M.W."/>
            <person name="Durand P.M."/>
            <person name="Michod R.E."/>
            <person name="Nozaki H."/>
            <person name="Olson B.J."/>
        </authorList>
    </citation>
    <scope>NUCLEOTIDE SEQUENCE [LARGE SCALE GENOMIC DNA]</scope>
    <source>
        <strain evidence="2">NIES-2863</strain>
    </source>
</reference>
<evidence type="ECO:0000313" key="1">
    <source>
        <dbReference type="EMBL" id="KXZ52929.1"/>
    </source>
</evidence>